<dbReference type="GO" id="GO:0005886">
    <property type="term" value="C:plasma membrane"/>
    <property type="evidence" value="ECO:0007669"/>
    <property type="project" value="TreeGrafter"/>
</dbReference>
<feature type="transmembrane region" description="Helical" evidence="1">
    <location>
        <begin position="1326"/>
        <end position="1353"/>
    </location>
</feature>
<evidence type="ECO:0000259" key="2">
    <source>
        <dbReference type="Pfam" id="PF02364"/>
    </source>
</evidence>
<feature type="transmembrane region" description="Helical" evidence="1">
    <location>
        <begin position="38"/>
        <end position="58"/>
    </location>
</feature>
<feature type="transmembrane region" description="Helical" evidence="1">
    <location>
        <begin position="1148"/>
        <end position="1169"/>
    </location>
</feature>
<evidence type="ECO:0000313" key="4">
    <source>
        <dbReference type="Proteomes" id="UP001465755"/>
    </source>
</evidence>
<keyword evidence="1" id="KW-0472">Membrane</keyword>
<feature type="transmembrane region" description="Helical" evidence="1">
    <location>
        <begin position="100"/>
        <end position="122"/>
    </location>
</feature>
<dbReference type="GO" id="GO:0003843">
    <property type="term" value="F:1,3-beta-D-glucan synthase activity"/>
    <property type="evidence" value="ECO:0007669"/>
    <property type="project" value="InterPro"/>
</dbReference>
<keyword evidence="1" id="KW-0812">Transmembrane</keyword>
<evidence type="ECO:0000313" key="3">
    <source>
        <dbReference type="EMBL" id="KAK9810877.1"/>
    </source>
</evidence>
<keyword evidence="4" id="KW-1185">Reference proteome</keyword>
<dbReference type="PANTHER" id="PTHR12741">
    <property type="entry name" value="LYST-INTERACTING PROTEIN LIP5 DOPAMINE RESPONSIVE PROTEIN DRG-1"/>
    <property type="match status" value="1"/>
</dbReference>
<name>A0AAW1PR19_9CHLO</name>
<feature type="transmembrane region" description="Helical" evidence="1">
    <location>
        <begin position="1123"/>
        <end position="1142"/>
    </location>
</feature>
<feature type="transmembrane region" description="Helical" evidence="1">
    <location>
        <begin position="986"/>
        <end position="1011"/>
    </location>
</feature>
<dbReference type="EMBL" id="JALJOQ010000013">
    <property type="protein sequence ID" value="KAK9810877.1"/>
    <property type="molecule type" value="Genomic_DNA"/>
</dbReference>
<dbReference type="Proteomes" id="UP001465755">
    <property type="component" value="Unassembled WGS sequence"/>
</dbReference>
<feature type="transmembrane region" description="Helical" evidence="1">
    <location>
        <begin position="142"/>
        <end position="161"/>
    </location>
</feature>
<gene>
    <name evidence="3" type="ORF">WJX73_004893</name>
</gene>
<feature type="transmembrane region" description="Helical" evidence="1">
    <location>
        <begin position="1265"/>
        <end position="1283"/>
    </location>
</feature>
<feature type="transmembrane region" description="Helical" evidence="1">
    <location>
        <begin position="1059"/>
        <end position="1081"/>
    </location>
</feature>
<protein>
    <recommendedName>
        <fullName evidence="2">Glycosyl transferase 48 domain-containing protein</fullName>
    </recommendedName>
</protein>
<organism evidence="3 4">
    <name type="scientific">Symbiochloris irregularis</name>
    <dbReference type="NCBI Taxonomy" id="706552"/>
    <lineage>
        <taxon>Eukaryota</taxon>
        <taxon>Viridiplantae</taxon>
        <taxon>Chlorophyta</taxon>
        <taxon>core chlorophytes</taxon>
        <taxon>Trebouxiophyceae</taxon>
        <taxon>Trebouxiales</taxon>
        <taxon>Trebouxiaceae</taxon>
        <taxon>Symbiochloris</taxon>
    </lineage>
</organism>
<evidence type="ECO:0000256" key="1">
    <source>
        <dbReference type="SAM" id="Phobius"/>
    </source>
</evidence>
<feature type="transmembrane region" description="Helical" evidence="1">
    <location>
        <begin position="1365"/>
        <end position="1384"/>
    </location>
</feature>
<feature type="transmembrane region" description="Helical" evidence="1">
    <location>
        <begin position="1295"/>
        <end position="1314"/>
    </location>
</feature>
<sequence>MDPRLRLKPLWGVCYAPTPSDVNYGKFTWSIPDPYPGISAWDITCIVYLTVVGGYFMLTLRPGYVGRLRAKGRLRMGFLDSCSDGYLVKPTNLQVPMRTFLLNIMFWMAVLGMKGLFDWFAVVKPLKKPVSLLYSSTPGQPVLGVLLAMTRVLPTFLACLFDTGVFYSVAAALAGIIKGYFHLNLGWLVGFEDIRANFSSAAQSYAKQSVAVRTASMAAGGSKMSGLKSMASGMLKGLGSRTASVPAHNWDKPALDEEGGDFAVLAANKQQTWGVTSAAWNEIVKDLRKVDYLSDEETASLSFVDMCAQLQRDKAAKDLQHLNGGILMPSFIRAGLVETAVRTDSPSSMQIATLLELRDWLLWLAKVTAACDAEAEDYAQLRECLHGLKPVMPAPSMQAQQQRIAAIAHGRLLLKLIRDLPSSMESQQTTASMARAVAPIYKQWACLARVLANELELCNAHQGPRLWSLSRRKATTMNTRVAFMTDMTRRLEAVAQDLEGGHWAQRSMQLIFLQDDLKLKRMVARQLERTLDPMLAGLQPKSSYALHVLRFFLGSLKDASMKAPDSMEHMRSLTTLIPHYKECVMYPISAESVAHQLDMDARECKGLDDLVSTRYNSVSLMSYLRSVYPHEWHNFKERMQRECRAAKDEWPYGLEVDSLSEINFDKGQPLYHKQQQLTEWASNRGQLLFRTVRGMACYHRAIRFHAKATTKHRWGNPEIDYLVSSKYSCVVTSQMYGEDKRYSVLAVGSTTEGKAPTEAYRIRLPSNAVRMQNGTPNPGIILGEGKPENQNHATIFCFGEVLQAIDMNQDGNFAEALKVPNILKEFDAGDAQQDNVALVGFREWIFSEDAGAPAAFAASTEFAFSTIAQRVMASPGAVRFHYGHPDMWNKLWTMTRGGISKATKGFHISEDVFAGYNHVLRGGKVKFREYISVGKGRDMGFDAINSFEAKVASGNGEQVFSREIHRLGKHLDFFRLMSFYQSGPGFYINTYLIMVAIYAAVWSSLLIVMTGKQNQIDGLGNLFDVITGKSGSGITVLQLVQLGMLSVVLYFAESALERGFFRTIGIILWQLLTGSLLFLIFRGRTSAYYFFNDVIFGGAKYIATGREFALERQQFVKMYSRYAFSHFYWGAELMLMLILLATMGMANYWINTFGSWIVVLSLLCAPVWFNPNSFSLNGVRKDFAAWRLWMQDGMDRGTNTTWFMWHQEQLRRRSRLDNNQPNVMGTAVYCIATKLPSLFIAGAAVQWGLPDGCEFPRSCTRWGSYGIFTAALVVVLAIVAGLCKAALRWRRMRRLISTVLILAFVALVAAYFAVFRQHYATQGSHIYVWMFLNLEIIAWAAAVIMQLEAFIGIRTGRSVRWMQRFVTSVYRSVDWIMGSVYFVIMLPLAFIRMAAIVQSVLLFNVSYSQALLRGKFFKGFYMKDWVDYQIGQQRQQQRSDLLDTRDTTGVSLRPSLFDTKISNPIRQESYESRQSLFDTQNSRQNLFAGISKHSHDYMIR</sequence>
<dbReference type="GO" id="GO:0000148">
    <property type="term" value="C:1,3-beta-D-glucan synthase complex"/>
    <property type="evidence" value="ECO:0007669"/>
    <property type="project" value="InterPro"/>
</dbReference>
<accession>A0AAW1PR19</accession>
<feature type="transmembrane region" description="Helical" evidence="1">
    <location>
        <begin position="1031"/>
        <end position="1052"/>
    </location>
</feature>
<feature type="transmembrane region" description="Helical" evidence="1">
    <location>
        <begin position="1222"/>
        <end position="1245"/>
    </location>
</feature>
<dbReference type="GO" id="GO:0006075">
    <property type="term" value="P:(1-&gt;3)-beta-D-glucan biosynthetic process"/>
    <property type="evidence" value="ECO:0007669"/>
    <property type="project" value="InterPro"/>
</dbReference>
<comment type="caution">
    <text evidence="3">The sequence shown here is derived from an EMBL/GenBank/DDBJ whole genome shotgun (WGS) entry which is preliminary data.</text>
</comment>
<dbReference type="InterPro" id="IPR003440">
    <property type="entry name" value="Glyco_trans_48_dom"/>
</dbReference>
<reference evidence="3 4" key="1">
    <citation type="journal article" date="2024" name="Nat. Commun.">
        <title>Phylogenomics reveals the evolutionary origins of lichenization in chlorophyte algae.</title>
        <authorList>
            <person name="Puginier C."/>
            <person name="Libourel C."/>
            <person name="Otte J."/>
            <person name="Skaloud P."/>
            <person name="Haon M."/>
            <person name="Grisel S."/>
            <person name="Petersen M."/>
            <person name="Berrin J.G."/>
            <person name="Delaux P.M."/>
            <person name="Dal Grande F."/>
            <person name="Keller J."/>
        </authorList>
    </citation>
    <scope>NUCLEOTIDE SEQUENCE [LARGE SCALE GENOMIC DNA]</scope>
    <source>
        <strain evidence="3 4">SAG 2036</strain>
    </source>
</reference>
<dbReference type="PANTHER" id="PTHR12741:SF48">
    <property type="entry name" value="1,3-BETA-GLUCAN SYNTHASE COMPONENT FKS1-RELATED"/>
    <property type="match status" value="1"/>
</dbReference>
<dbReference type="Pfam" id="PF02364">
    <property type="entry name" value="Glucan_synthase"/>
    <property type="match status" value="1"/>
</dbReference>
<feature type="domain" description="Glycosyl transferase 48" evidence="2">
    <location>
        <begin position="737"/>
        <end position="1212"/>
    </location>
</feature>
<keyword evidence="1" id="KW-1133">Transmembrane helix</keyword>
<proteinExistence type="predicted"/>